<evidence type="ECO:0000256" key="7">
    <source>
        <dbReference type="ARBA" id="ARBA00023244"/>
    </source>
</evidence>
<evidence type="ECO:0000256" key="1">
    <source>
        <dbReference type="ARBA" id="ARBA00005168"/>
    </source>
</evidence>
<reference evidence="8" key="1">
    <citation type="journal article" date="2014" name="Genome Announc.">
        <title>Draft Genome Sequences of Marine Flavobacterium Algibacter lectus Strains SS8 and NR4.</title>
        <authorList>
            <person name="Takatani N."/>
            <person name="Nakanishi M."/>
            <person name="Meirelles P."/>
            <person name="Mino S."/>
            <person name="Suda W."/>
            <person name="Oshima K."/>
            <person name="Hattori M."/>
            <person name="Ohkuma M."/>
            <person name="Hosokawa M."/>
            <person name="Miyashita K."/>
            <person name="Thompson F.L."/>
            <person name="Niwa A."/>
            <person name="Sawabe T."/>
            <person name="Sawabe T."/>
        </authorList>
    </citation>
    <scope>NUCLEOTIDE SEQUENCE [LARGE SCALE GENOMIC DNA]</scope>
    <source>
        <strain evidence="8">JCM 19274</strain>
    </source>
</reference>
<evidence type="ECO:0000256" key="3">
    <source>
        <dbReference type="ARBA" id="ARBA00011738"/>
    </source>
</evidence>
<dbReference type="PANTHER" id="PTHR10755">
    <property type="entry name" value="COPROPORPHYRINOGEN III OXIDASE, MITOCHONDRIAL"/>
    <property type="match status" value="1"/>
</dbReference>
<evidence type="ECO:0000313" key="8">
    <source>
        <dbReference type="EMBL" id="GAL79054.1"/>
    </source>
</evidence>
<evidence type="ECO:0000256" key="6">
    <source>
        <dbReference type="ARBA" id="ARBA00023133"/>
    </source>
</evidence>
<dbReference type="GO" id="GO:0004109">
    <property type="term" value="F:coproporphyrinogen oxidase activity"/>
    <property type="evidence" value="ECO:0007669"/>
    <property type="project" value="UniProtKB-EC"/>
</dbReference>
<comment type="similarity">
    <text evidence="2">Belongs to the aerobic coproporphyrinogen-III oxidase family.</text>
</comment>
<evidence type="ECO:0000313" key="9">
    <source>
        <dbReference type="Proteomes" id="UP000029643"/>
    </source>
</evidence>
<keyword evidence="6" id="KW-0350">Heme biosynthesis</keyword>
<dbReference type="GO" id="GO:0006782">
    <property type="term" value="P:protoporphyrinogen IX biosynthetic process"/>
    <property type="evidence" value="ECO:0007669"/>
    <property type="project" value="TreeGrafter"/>
</dbReference>
<sequence length="75" mass="8691">MKNKFYQYIQNLQDNITSKLEAIDGKATFQEDIWKRPEGGGGRTRVIENGNVFEKGGGKYFWGKRQVAKVYARLF</sequence>
<keyword evidence="5 8" id="KW-0560">Oxidoreductase</keyword>
<dbReference type="PRINTS" id="PR00073">
    <property type="entry name" value="COPRGNOXDASE"/>
</dbReference>
<comment type="caution">
    <text evidence="8">The sequence shown here is derived from an EMBL/GenBank/DDBJ whole genome shotgun (WGS) entry which is preliminary data.</text>
</comment>
<dbReference type="Proteomes" id="UP000029643">
    <property type="component" value="Unassembled WGS sequence"/>
</dbReference>
<dbReference type="GO" id="GO:0005737">
    <property type="term" value="C:cytoplasm"/>
    <property type="evidence" value="ECO:0007669"/>
    <property type="project" value="TreeGrafter"/>
</dbReference>
<dbReference type="Gene3D" id="3.40.1500.10">
    <property type="entry name" value="Coproporphyrinogen III oxidase, aerobic"/>
    <property type="match status" value="1"/>
</dbReference>
<organism evidence="8 9">
    <name type="scientific">Algibacter lectus</name>
    <dbReference type="NCBI Taxonomy" id="221126"/>
    <lineage>
        <taxon>Bacteria</taxon>
        <taxon>Pseudomonadati</taxon>
        <taxon>Bacteroidota</taxon>
        <taxon>Flavobacteriia</taxon>
        <taxon>Flavobacteriales</taxon>
        <taxon>Flavobacteriaceae</taxon>
        <taxon>Algibacter</taxon>
    </lineage>
</organism>
<evidence type="ECO:0000256" key="4">
    <source>
        <dbReference type="ARBA" id="ARBA00012869"/>
    </source>
</evidence>
<accession>A0A090WUL7</accession>
<dbReference type="EC" id="1.3.3.3" evidence="4"/>
<dbReference type="Pfam" id="PF01218">
    <property type="entry name" value="Coprogen_oxidas"/>
    <property type="match status" value="1"/>
</dbReference>
<dbReference type="InterPro" id="IPR036406">
    <property type="entry name" value="Coprogen_oxidase_aer_sf"/>
</dbReference>
<protein>
    <recommendedName>
        <fullName evidence="4">coproporphyrinogen oxidase</fullName>
        <ecNumber evidence="4">1.3.3.3</ecNumber>
    </recommendedName>
</protein>
<dbReference type="PANTHER" id="PTHR10755:SF0">
    <property type="entry name" value="OXYGEN-DEPENDENT COPROPORPHYRINOGEN-III OXIDASE, MITOCHONDRIAL"/>
    <property type="match status" value="1"/>
</dbReference>
<evidence type="ECO:0000256" key="2">
    <source>
        <dbReference type="ARBA" id="ARBA00010644"/>
    </source>
</evidence>
<dbReference type="SUPFAM" id="SSF102886">
    <property type="entry name" value="Coproporphyrinogen III oxidase"/>
    <property type="match status" value="1"/>
</dbReference>
<proteinExistence type="inferred from homology"/>
<gene>
    <name evidence="8" type="ORF">JCM19274_4139</name>
</gene>
<dbReference type="EMBL" id="BBNU01000005">
    <property type="protein sequence ID" value="GAL79054.1"/>
    <property type="molecule type" value="Genomic_DNA"/>
</dbReference>
<comment type="pathway">
    <text evidence="1">Porphyrin-containing compound metabolism; protoporphyrin-IX biosynthesis; protoporphyrinogen-IX from coproporphyrinogen-III (O2 route): step 1/1.</text>
</comment>
<dbReference type="AlphaFoldDB" id="A0A090WUL7"/>
<name>A0A090WUL7_9FLAO</name>
<comment type="subunit">
    <text evidence="3">Homodimer.</text>
</comment>
<dbReference type="InterPro" id="IPR001260">
    <property type="entry name" value="Coprogen_oxidase_aer"/>
</dbReference>
<evidence type="ECO:0000256" key="5">
    <source>
        <dbReference type="ARBA" id="ARBA00023002"/>
    </source>
</evidence>
<keyword evidence="7" id="KW-0627">Porphyrin biosynthesis</keyword>